<feature type="region of interest" description="Disordered" evidence="5">
    <location>
        <begin position="17"/>
        <end position="66"/>
    </location>
</feature>
<evidence type="ECO:0000313" key="7">
    <source>
        <dbReference type="Proteomes" id="UP001210925"/>
    </source>
</evidence>
<sequence length="340" mass="37938">MKFILLASLAFAKRHSGSGRHSLHPHGEPNNYPGYSDDELEYSNYDSTNSNSHQYQYSPSNDRHGDSYNYAEYHQDHYSLHPHGKSLRSEMNVFAFSSSFGKAFSLNSDSAPSGNLKYRGGPVVSNIEVTPIYYGNFKYMSEITAFYKGIVDSTYMDWLSEYNTHTQKIGRGKGFGGIIVKNPKKTVTTSDLEMLFDTLIEQRFIKPNQNSYYPIHFAKGITVTSEAGMCSKWCAYHSSFTTKSGVLILYGIIPDLDDQGCAGACGLSSDLNNIMSTSAHELIETVTDPISHNLAWYDDGDDKGEIADICNQMQGNVIGGDGNSYVVQLQWSNKEQKCRL</sequence>
<evidence type="ECO:0000256" key="2">
    <source>
        <dbReference type="ARBA" id="ARBA00022525"/>
    </source>
</evidence>
<comment type="similarity">
    <text evidence="4">Belongs to the EXORDIUM family.</text>
</comment>
<organism evidence="6 7">
    <name type="scientific">Boothiomyces macroporosus</name>
    <dbReference type="NCBI Taxonomy" id="261099"/>
    <lineage>
        <taxon>Eukaryota</taxon>
        <taxon>Fungi</taxon>
        <taxon>Fungi incertae sedis</taxon>
        <taxon>Chytridiomycota</taxon>
        <taxon>Chytridiomycota incertae sedis</taxon>
        <taxon>Chytridiomycetes</taxon>
        <taxon>Rhizophydiales</taxon>
        <taxon>Terramycetaceae</taxon>
        <taxon>Boothiomyces</taxon>
    </lineage>
</organism>
<evidence type="ECO:0000256" key="1">
    <source>
        <dbReference type="ARBA" id="ARBA00004613"/>
    </source>
</evidence>
<dbReference type="EMBL" id="JADGKB010000207">
    <property type="protein sequence ID" value="KAJ3251031.1"/>
    <property type="molecule type" value="Genomic_DNA"/>
</dbReference>
<proteinExistence type="inferred from homology"/>
<evidence type="ECO:0000256" key="5">
    <source>
        <dbReference type="SAM" id="MobiDB-lite"/>
    </source>
</evidence>
<dbReference type="GO" id="GO:0005576">
    <property type="term" value="C:extracellular region"/>
    <property type="evidence" value="ECO:0007669"/>
    <property type="project" value="UniProtKB-SubCell"/>
</dbReference>
<gene>
    <name evidence="6" type="ORF">HK103_002927</name>
</gene>
<keyword evidence="3" id="KW-0732">Signal</keyword>
<accession>A0AAD5XZW5</accession>
<feature type="compositionally biased region" description="Polar residues" evidence="5">
    <location>
        <begin position="44"/>
        <end position="60"/>
    </location>
</feature>
<dbReference type="InterPro" id="IPR006766">
    <property type="entry name" value="EXORDIUM-like"/>
</dbReference>
<comment type="subcellular location">
    <subcellularLocation>
        <location evidence="1">Secreted</location>
    </subcellularLocation>
</comment>
<dbReference type="AlphaFoldDB" id="A0AAD5XZW5"/>
<evidence type="ECO:0000256" key="4">
    <source>
        <dbReference type="ARBA" id="ARBA00023591"/>
    </source>
</evidence>
<protein>
    <submittedName>
        <fullName evidence="6">Uncharacterized protein</fullName>
    </submittedName>
</protein>
<dbReference type="Proteomes" id="UP001210925">
    <property type="component" value="Unassembled WGS sequence"/>
</dbReference>
<dbReference type="PANTHER" id="PTHR31279:SF58">
    <property type="entry name" value="PROTEIN EXORDIUM-LIKE 2"/>
    <property type="match status" value="1"/>
</dbReference>
<evidence type="ECO:0000313" key="6">
    <source>
        <dbReference type="EMBL" id="KAJ3251031.1"/>
    </source>
</evidence>
<dbReference type="PANTHER" id="PTHR31279">
    <property type="entry name" value="PROTEIN EXORDIUM-LIKE 5"/>
    <property type="match status" value="1"/>
</dbReference>
<evidence type="ECO:0000256" key="3">
    <source>
        <dbReference type="ARBA" id="ARBA00022729"/>
    </source>
</evidence>
<reference evidence="6" key="1">
    <citation type="submission" date="2020-05" db="EMBL/GenBank/DDBJ databases">
        <title>Phylogenomic resolution of chytrid fungi.</title>
        <authorList>
            <person name="Stajich J.E."/>
            <person name="Amses K."/>
            <person name="Simmons R."/>
            <person name="Seto K."/>
            <person name="Myers J."/>
            <person name="Bonds A."/>
            <person name="Quandt C.A."/>
            <person name="Barry K."/>
            <person name="Liu P."/>
            <person name="Grigoriev I."/>
            <person name="Longcore J.E."/>
            <person name="James T.Y."/>
        </authorList>
    </citation>
    <scope>NUCLEOTIDE SEQUENCE</scope>
    <source>
        <strain evidence="6">PLAUS21</strain>
    </source>
</reference>
<keyword evidence="2" id="KW-0964">Secreted</keyword>
<comment type="caution">
    <text evidence="6">The sequence shown here is derived from an EMBL/GenBank/DDBJ whole genome shotgun (WGS) entry which is preliminary data.</text>
</comment>
<keyword evidence="7" id="KW-1185">Reference proteome</keyword>
<name>A0AAD5XZW5_9FUNG</name>